<feature type="compositionally biased region" description="Basic and acidic residues" evidence="2">
    <location>
        <begin position="327"/>
        <end position="336"/>
    </location>
</feature>
<feature type="region of interest" description="Disordered" evidence="2">
    <location>
        <begin position="1201"/>
        <end position="1232"/>
    </location>
</feature>
<comment type="caution">
    <text evidence="3">The sequence shown here is derived from an EMBL/GenBank/DDBJ whole genome shotgun (WGS) entry which is preliminary data.</text>
</comment>
<dbReference type="OrthoDB" id="49612at2759"/>
<feature type="compositionally biased region" description="Basic and acidic residues" evidence="2">
    <location>
        <begin position="1622"/>
        <end position="1633"/>
    </location>
</feature>
<feature type="compositionally biased region" description="Polar residues" evidence="2">
    <location>
        <begin position="1117"/>
        <end position="1126"/>
    </location>
</feature>
<feature type="region of interest" description="Disordered" evidence="2">
    <location>
        <begin position="414"/>
        <end position="489"/>
    </location>
</feature>
<evidence type="ECO:0000256" key="2">
    <source>
        <dbReference type="SAM" id="MobiDB-lite"/>
    </source>
</evidence>
<feature type="compositionally biased region" description="Polar residues" evidence="2">
    <location>
        <begin position="953"/>
        <end position="974"/>
    </location>
</feature>
<feature type="region of interest" description="Disordered" evidence="2">
    <location>
        <begin position="581"/>
        <end position="652"/>
    </location>
</feature>
<sequence>MADNSNGGIVKKLLFPASSSGANDTFRSPVVDAAGNNNAFSPYSPPMHMSFHPQSSSQMMNRAMAPTLRDTKQAVAAPPRFFSSTHPSADGDGRKQQPLQTPARVPSSPPLLNRQPVTPSSEMDTKATSANGRNGTQRRLFAQSSSMSVAIDDTMQPLHASSSEGGEHRHHGETVGNDFANDDSSLQFLNDFKAIKLQRQTNLSDDQAETEVHANTTTKSFQKQKQQHEVLVAATKLHLEESTQATPSLLDTDEGPTAAATILNDAAETHDNSTNDGFQSNDADKEDDDRGDDSSMHELHSYPSYSSYWDNPFHNPLASAVKPNDLFRKEGDKDTSMESDINSNASEMGTVIGGPVSLMAERFAEVDEMEREGRLAMQLDESGNADPVHDTADNDIFDDEVDPSMVSYQAFRVNDDEDEVETNASDRREIDESLFSDPFQTPSSAPPAITRLIKGNAIDDDSERKEGEQIEGSSKHEATGEEGDEPQTVHESIRDADLDEAALSVVDSEIGQLIRQNASENAGNGRLLSCSSNNSAEVFRTSSIGSEQAAQAKAQSRMAMGFKAISAPSEEVDRADNEVDAINDSPSCEASSDLEQSKRRSSSSLQRALRAREQPETENDNEGSNPRLGHEEKKLREDEKEEKEEELLERQKLTLQQYRFEVPMDSDTQLSEVQTGVNASHVAAVGISPGRGFAGTLRRIGSKLESNRPSPSSKSATQYMFDLEDDEDDNFDNNQIQDHGSFSAPSSPGRGSFSAPSSPGQNEQQATYLDGPVSPKIQEVFPQSPRQSNSLNLQTEQEQDPAELLLRSPGKSARLMADFRRQSSSSSGFTGNTDGHMRYSAADGRVPSMLHSESSNSLGNGPTPRSKGTGMSRDVANFKSAGANALRLARGFLSFDHLETDEGQNYNLESSSFDKRRLESSLSFDSRLHRFRGSKHKAEDKAGTKGGGRTQALFGSNRSWDVSSGMASSATRPSVGSPRSDPITEIDEHPGPAAVTLDASAFRVAPYVRLHQQQHHPHAHGYNNANNRRLVSGERRERLMVMNESSVLQSKRNNEALELLQTPQRIEIEREDALNLLSMLCERGIALRSDETELNGPNNSETQIGDVPVPETDEAETNTQECGPQNETEEKTLQLDADVIDAAVAALREISGGGRPDSEQPDHSVRMSVLDCLVDSHIYAHEMKRASLSASAWLRSIGHTEKKGTDADHPPAGEAGLQAPGEEEEETEKSSKAAAIEVQALKAMLHQAQMEAHEKDEAARQLNAELSQCRAEIGRLKSVSRSKTSFTSPNRSILDDEEDSVASEVMADGVARVEFTNNIADESVVDLDSSLFVADQDGAEVVRESDQPVVRELAMFKSALSDANAIIKKLHDEIQDAKPDNEAHTRTAPVIEVSQKAFSVALVDESTSNVEKSPGSASDSREDHRMVNVRMLDAENFVTDWDHLESLPPPPDHGLRAPIVLALLQQWSPDEGLQKSLLSWCDQAMSGADPSTIPPLTLSSLDHQVRDGFTMHVLPLLLRRPDILVDVQQRTHRKTTYDVAVSLKRNPRSPSMQSIRYMEHESNPKFSSTPEAASAVNSATHSAITTHIHNGTSPRRDLHDVGSTVASYTAGSSNYSTLLPHRSSDDKSDKDQHSGLMSALGGALGGLLSRRKPAARHYDAGIPANSSFEWGSAAGAVGPGIMDFPPSPRRLAADHADSEEPYHRLVSAPPGRIGVSFVEYRGHAMVSDVAEDSPLLGWIFPSDILIAIDEKAVTGMRLKDIVKVLQGRNDRQRALRVISSCAMQEITMSFGSPNP</sequence>
<feature type="region of interest" description="Disordered" evidence="2">
    <location>
        <begin position="933"/>
        <end position="985"/>
    </location>
</feature>
<feature type="compositionally biased region" description="Basic and acidic residues" evidence="2">
    <location>
        <begin position="462"/>
        <end position="479"/>
    </location>
</feature>
<reference evidence="3" key="1">
    <citation type="submission" date="2020-06" db="EMBL/GenBank/DDBJ databases">
        <authorList>
            <consortium name="Plant Systems Biology data submission"/>
        </authorList>
    </citation>
    <scope>NUCLEOTIDE SEQUENCE</scope>
    <source>
        <strain evidence="3">D6</strain>
    </source>
</reference>
<dbReference type="InterPro" id="IPR036034">
    <property type="entry name" value="PDZ_sf"/>
</dbReference>
<dbReference type="Proteomes" id="UP001153069">
    <property type="component" value="Unassembled WGS sequence"/>
</dbReference>
<feature type="region of interest" description="Disordered" evidence="2">
    <location>
        <begin position="80"/>
        <end position="138"/>
    </location>
</feature>
<gene>
    <name evidence="3" type="ORF">SEMRO_1541_G280890.1</name>
</gene>
<feature type="region of interest" description="Disordered" evidence="2">
    <location>
        <begin position="158"/>
        <end position="179"/>
    </location>
</feature>
<evidence type="ECO:0000313" key="3">
    <source>
        <dbReference type="EMBL" id="CAB9524458.1"/>
    </source>
</evidence>
<organism evidence="3 4">
    <name type="scientific">Seminavis robusta</name>
    <dbReference type="NCBI Taxonomy" id="568900"/>
    <lineage>
        <taxon>Eukaryota</taxon>
        <taxon>Sar</taxon>
        <taxon>Stramenopiles</taxon>
        <taxon>Ochrophyta</taxon>
        <taxon>Bacillariophyta</taxon>
        <taxon>Bacillariophyceae</taxon>
        <taxon>Bacillariophycidae</taxon>
        <taxon>Naviculales</taxon>
        <taxon>Naviculaceae</taxon>
        <taxon>Seminavis</taxon>
    </lineage>
</organism>
<feature type="compositionally biased region" description="Polar residues" evidence="2">
    <location>
        <begin position="784"/>
        <end position="796"/>
    </location>
</feature>
<protein>
    <recommendedName>
        <fullName evidence="5">PDZ domain-containing protein</fullName>
    </recommendedName>
</protein>
<feature type="region of interest" description="Disordered" evidence="2">
    <location>
        <begin position="1612"/>
        <end position="1636"/>
    </location>
</feature>
<feature type="region of interest" description="Disordered" evidence="2">
    <location>
        <begin position="820"/>
        <end position="873"/>
    </location>
</feature>
<feature type="compositionally biased region" description="Polar residues" evidence="2">
    <location>
        <begin position="754"/>
        <end position="767"/>
    </location>
</feature>
<evidence type="ECO:0000313" key="4">
    <source>
        <dbReference type="Proteomes" id="UP001153069"/>
    </source>
</evidence>
<dbReference type="PANTHER" id="PTHR38909:SF1">
    <property type="entry name" value="G PROTEIN GAMMA DOMAIN-CONTAINING PROTEIN"/>
    <property type="match status" value="1"/>
</dbReference>
<keyword evidence="1" id="KW-0175">Coiled coil</keyword>
<feature type="compositionally biased region" description="Polar residues" evidence="2">
    <location>
        <begin position="851"/>
        <end position="860"/>
    </location>
</feature>
<feature type="compositionally biased region" description="Polar residues" evidence="2">
    <location>
        <begin position="338"/>
        <end position="347"/>
    </location>
</feature>
<dbReference type="PANTHER" id="PTHR38909">
    <property type="entry name" value="G PROTEIN GAMMA DOMAIN-CONTAINING PROTEIN"/>
    <property type="match status" value="1"/>
</dbReference>
<keyword evidence="4" id="KW-1185">Reference proteome</keyword>
<feature type="compositionally biased region" description="Polar residues" evidence="2">
    <location>
        <begin position="735"/>
        <end position="746"/>
    </location>
</feature>
<accession>A0A9N8HVR2</accession>
<feature type="compositionally biased region" description="Basic and acidic residues" evidence="2">
    <location>
        <begin position="628"/>
        <end position="638"/>
    </location>
</feature>
<feature type="compositionally biased region" description="Basic and acidic residues" evidence="2">
    <location>
        <begin position="1201"/>
        <end position="1211"/>
    </location>
</feature>
<feature type="region of interest" description="Disordered" evidence="2">
    <location>
        <begin position="266"/>
        <end position="299"/>
    </location>
</feature>
<dbReference type="SUPFAM" id="SSF50156">
    <property type="entry name" value="PDZ domain-like"/>
    <property type="match status" value="1"/>
</dbReference>
<dbReference type="EMBL" id="CAICTM010001539">
    <property type="protein sequence ID" value="CAB9524458.1"/>
    <property type="molecule type" value="Genomic_DNA"/>
</dbReference>
<evidence type="ECO:0000256" key="1">
    <source>
        <dbReference type="SAM" id="Coils"/>
    </source>
</evidence>
<feature type="region of interest" description="Disordered" evidence="2">
    <location>
        <begin position="206"/>
        <end position="225"/>
    </location>
</feature>
<evidence type="ECO:0008006" key="5">
    <source>
        <dbReference type="Google" id="ProtNLM"/>
    </source>
</evidence>
<feature type="region of interest" description="Disordered" evidence="2">
    <location>
        <begin position="725"/>
        <end position="802"/>
    </location>
</feature>
<feature type="compositionally biased region" description="Polar residues" evidence="2">
    <location>
        <begin position="115"/>
        <end position="138"/>
    </location>
</feature>
<name>A0A9N8HVR2_9STRA</name>
<feature type="region of interest" description="Disordered" evidence="2">
    <location>
        <begin position="1091"/>
        <end position="1128"/>
    </location>
</feature>
<feature type="compositionally biased region" description="Polar residues" evidence="2">
    <location>
        <begin position="822"/>
        <end position="833"/>
    </location>
</feature>
<feature type="region of interest" description="Disordered" evidence="2">
    <location>
        <begin position="327"/>
        <end position="349"/>
    </location>
</feature>
<proteinExistence type="predicted"/>
<feature type="coiled-coil region" evidence="1">
    <location>
        <begin position="1245"/>
        <end position="1279"/>
    </location>
</feature>